<protein>
    <submittedName>
        <fullName evidence="1">Uncharacterized protein</fullName>
    </submittedName>
</protein>
<dbReference type="EMBL" id="JACLIC010000002">
    <property type="protein sequence ID" value="MBY0201678.1"/>
    <property type="molecule type" value="Genomic_DNA"/>
</dbReference>
<keyword evidence="2" id="KW-1185">Reference proteome</keyword>
<dbReference type="Proteomes" id="UP000706031">
    <property type="component" value="Unassembled WGS sequence"/>
</dbReference>
<evidence type="ECO:0000313" key="1">
    <source>
        <dbReference type="EMBL" id="MBY0201678.1"/>
    </source>
</evidence>
<sequence>MTVRNTGDDEYRIAYRYVRNVNVDAISSIGHNGRRDEQFNEDFYIVTAGTVHDEALLQSGKHDYA</sequence>
<dbReference type="RefSeq" id="WP_221786430.1">
    <property type="nucleotide sequence ID" value="NZ_JACLIC010000002.1"/>
</dbReference>
<accession>A0ABS7KC08</accession>
<gene>
    <name evidence="1" type="ORF">H7T88_00285</name>
</gene>
<proteinExistence type="predicted"/>
<name>A0ABS7KC08_9BACL</name>
<evidence type="ECO:0000313" key="2">
    <source>
        <dbReference type="Proteomes" id="UP000706031"/>
    </source>
</evidence>
<comment type="caution">
    <text evidence="1">The sequence shown here is derived from an EMBL/GenBank/DDBJ whole genome shotgun (WGS) entry which is preliminary data.</text>
</comment>
<organism evidence="1 2">
    <name type="scientific">Paenibacillus cucumis</name>
    <name type="common">ex Kampfer et al. 2016</name>
    <dbReference type="NCBI Taxonomy" id="1776858"/>
    <lineage>
        <taxon>Bacteria</taxon>
        <taxon>Bacillati</taxon>
        <taxon>Bacillota</taxon>
        <taxon>Bacilli</taxon>
        <taxon>Bacillales</taxon>
        <taxon>Paenibacillaceae</taxon>
        <taxon>Paenibacillus</taxon>
    </lineage>
</organism>
<reference evidence="1 2" key="1">
    <citation type="submission" date="2020-08" db="EMBL/GenBank/DDBJ databases">
        <title>Fungal Genomes of the International Space Station.</title>
        <authorList>
            <person name="Seuylemezian A."/>
            <person name="Singh N.K."/>
            <person name="Wood J."/>
            <person name="Venkateswaran K."/>
        </authorList>
    </citation>
    <scope>NUCLEOTIDE SEQUENCE [LARGE SCALE GENOMIC DNA]</scope>
    <source>
        <strain evidence="1 2">S/N-304-OC-R4</strain>
    </source>
</reference>